<dbReference type="Proteomes" id="UP000799767">
    <property type="component" value="Unassembled WGS sequence"/>
</dbReference>
<keyword evidence="3" id="KW-0268">Exocytosis</keyword>
<gene>
    <name evidence="7" type="ORF">BDY17DRAFT_247052</name>
</gene>
<dbReference type="Gene3D" id="2.30.29.90">
    <property type="match status" value="1"/>
</dbReference>
<feature type="compositionally biased region" description="Polar residues" evidence="5">
    <location>
        <begin position="647"/>
        <end position="656"/>
    </location>
</feature>
<keyword evidence="2" id="KW-0813">Transport</keyword>
<feature type="compositionally biased region" description="Basic and acidic residues" evidence="5">
    <location>
        <begin position="499"/>
        <end position="513"/>
    </location>
</feature>
<protein>
    <submittedName>
        <fullName evidence="7">Exocyst complex component Sec3-domain-containing protein</fullName>
    </submittedName>
</protein>
<feature type="compositionally biased region" description="Basic and acidic residues" evidence="5">
    <location>
        <begin position="446"/>
        <end position="456"/>
    </location>
</feature>
<feature type="compositionally biased region" description="Basic and acidic residues" evidence="5">
    <location>
        <begin position="554"/>
        <end position="573"/>
    </location>
</feature>
<evidence type="ECO:0000256" key="2">
    <source>
        <dbReference type="ARBA" id="ARBA00022448"/>
    </source>
</evidence>
<feature type="region of interest" description="Disordered" evidence="5">
    <location>
        <begin position="486"/>
        <end position="584"/>
    </location>
</feature>
<feature type="region of interest" description="Disordered" evidence="5">
    <location>
        <begin position="346"/>
        <end position="466"/>
    </location>
</feature>
<evidence type="ECO:0000256" key="1">
    <source>
        <dbReference type="ARBA" id="ARBA00006518"/>
    </source>
</evidence>
<feature type="compositionally biased region" description="Polar residues" evidence="5">
    <location>
        <begin position="303"/>
        <end position="312"/>
    </location>
</feature>
<dbReference type="GO" id="GO:0005886">
    <property type="term" value="C:plasma membrane"/>
    <property type="evidence" value="ECO:0007669"/>
    <property type="project" value="TreeGrafter"/>
</dbReference>
<feature type="domain" description="Exocyst complex component Sec3 PIP2-binding N-terminal" evidence="6">
    <location>
        <begin position="56"/>
        <end position="159"/>
    </location>
</feature>
<feature type="region of interest" description="Disordered" evidence="5">
    <location>
        <begin position="642"/>
        <end position="661"/>
    </location>
</feature>
<feature type="compositionally biased region" description="Polar residues" evidence="5">
    <location>
        <begin position="319"/>
        <end position="328"/>
    </location>
</feature>
<dbReference type="PANTHER" id="PTHR16092:SF14">
    <property type="entry name" value="EXOCYST COMPLEX COMPONENT 1 ISOFORM X1"/>
    <property type="match status" value="1"/>
</dbReference>
<dbReference type="Pfam" id="PF15277">
    <property type="entry name" value="Sec3-PIP2_bind"/>
    <property type="match status" value="1"/>
</dbReference>
<dbReference type="GO" id="GO:0000145">
    <property type="term" value="C:exocyst"/>
    <property type="evidence" value="ECO:0007669"/>
    <property type="project" value="InterPro"/>
</dbReference>
<evidence type="ECO:0000313" key="8">
    <source>
        <dbReference type="Proteomes" id="UP000799767"/>
    </source>
</evidence>
<dbReference type="CDD" id="cd13315">
    <property type="entry name" value="PH_Sec3"/>
    <property type="match status" value="1"/>
</dbReference>
<feature type="compositionally biased region" description="Polar residues" evidence="5">
    <location>
        <begin position="269"/>
        <end position="280"/>
    </location>
</feature>
<dbReference type="FunFam" id="2.30.29.90:FF:000003">
    <property type="entry name" value="Exocyst complex component Sec3"/>
    <property type="match status" value="1"/>
</dbReference>
<dbReference type="PANTHER" id="PTHR16092">
    <property type="entry name" value="SEC3/SYNTAXIN-RELATED"/>
    <property type="match status" value="1"/>
</dbReference>
<feature type="compositionally biased region" description="Low complexity" evidence="5">
    <location>
        <begin position="346"/>
        <end position="361"/>
    </location>
</feature>
<feature type="compositionally biased region" description="Low complexity" evidence="5">
    <location>
        <begin position="195"/>
        <end position="206"/>
    </location>
</feature>
<name>A0A6A6Q185_9PEZI</name>
<dbReference type="Pfam" id="PF20654">
    <property type="entry name" value="Sec3_C-term"/>
    <property type="match status" value="1"/>
</dbReference>
<feature type="compositionally biased region" description="Polar residues" evidence="5">
    <location>
        <begin position="375"/>
        <end position="385"/>
    </location>
</feature>
<reference evidence="7" key="1">
    <citation type="journal article" date="2020" name="Stud. Mycol.">
        <title>101 Dothideomycetes genomes: a test case for predicting lifestyles and emergence of pathogens.</title>
        <authorList>
            <person name="Haridas S."/>
            <person name="Albert R."/>
            <person name="Binder M."/>
            <person name="Bloem J."/>
            <person name="Labutti K."/>
            <person name="Salamov A."/>
            <person name="Andreopoulos B."/>
            <person name="Baker S."/>
            <person name="Barry K."/>
            <person name="Bills G."/>
            <person name="Bluhm B."/>
            <person name="Cannon C."/>
            <person name="Castanera R."/>
            <person name="Culley D."/>
            <person name="Daum C."/>
            <person name="Ezra D."/>
            <person name="Gonzalez J."/>
            <person name="Henrissat B."/>
            <person name="Kuo A."/>
            <person name="Liang C."/>
            <person name="Lipzen A."/>
            <person name="Lutzoni F."/>
            <person name="Magnuson J."/>
            <person name="Mondo S."/>
            <person name="Nolan M."/>
            <person name="Ohm R."/>
            <person name="Pangilinan J."/>
            <person name="Park H.-J."/>
            <person name="Ramirez L."/>
            <person name="Alfaro M."/>
            <person name="Sun H."/>
            <person name="Tritt A."/>
            <person name="Yoshinaga Y."/>
            <person name="Zwiers L.-H."/>
            <person name="Turgeon B."/>
            <person name="Goodwin S."/>
            <person name="Spatafora J."/>
            <person name="Crous P."/>
            <person name="Grigoriev I."/>
        </authorList>
    </citation>
    <scope>NUCLEOTIDE SEQUENCE</scope>
    <source>
        <strain evidence="7">CBS 113389</strain>
    </source>
</reference>
<dbReference type="GO" id="GO:0005546">
    <property type="term" value="F:phosphatidylinositol-4,5-bisphosphate binding"/>
    <property type="evidence" value="ECO:0007669"/>
    <property type="project" value="TreeGrafter"/>
</dbReference>
<accession>A0A6A6Q185</accession>
<dbReference type="RefSeq" id="XP_033592012.1">
    <property type="nucleotide sequence ID" value="XM_033730788.1"/>
</dbReference>
<dbReference type="InterPro" id="IPR048628">
    <property type="entry name" value="Sec3_C"/>
</dbReference>
<dbReference type="GO" id="GO:0006887">
    <property type="term" value="P:exocytosis"/>
    <property type="evidence" value="ECO:0007669"/>
    <property type="project" value="UniProtKB-KW"/>
</dbReference>
<evidence type="ECO:0000256" key="4">
    <source>
        <dbReference type="ARBA" id="ARBA00023054"/>
    </source>
</evidence>
<dbReference type="Pfam" id="PF09763">
    <property type="entry name" value="Sec3_CC"/>
    <property type="match status" value="1"/>
</dbReference>
<evidence type="ECO:0000259" key="6">
    <source>
        <dbReference type="SMART" id="SM01313"/>
    </source>
</evidence>
<evidence type="ECO:0000256" key="3">
    <source>
        <dbReference type="ARBA" id="ARBA00022483"/>
    </source>
</evidence>
<dbReference type="GeneID" id="54471790"/>
<sequence length="1392" mass="153010">MSRAERFEDEKRRIIESCFAKVDQSDQLVESYITHIRVLEDGLYPTTPAPPDSPQDNKKPRLVIIAVRSTGRVRMHKARENNNGSFSIGKTWNLEDLAAIESFCDSSTPPASDLEAQYRSWAGSVGFVVTITKPYYWQAGSAKEKDFFIASTVKIFKKYTKGQTPELIGFDKNQRAAILGPSAGPTSPPPPQPPMHSSQRNESPSFAPAPPQAPFARQAGRDGSRQRESPGSGSFDRHRRNLSGAGSRGESPGHFAPPPAIGVPKPFASNENLRSGSPSGSFPELRPSMSGGSAPTLPPIAALTNSTSSDQTRPPPLTSAKSTASSLNIGDPAGFAAAVGFMGAEHSPSAAAATTSSEQPAGPLAPPRSRRRPTLETTVSDSTLETLKPAPLKTQSRSATPDGPSAYTTPKEALTPDSDSNLPLPGVGNRGLYASSPLSTSAQTPGDERTVQKAGDELEEEFRPGLGPMIKKRAVAERMKKAAMTVNAFKPRPGGAAEKILRAKAEREGKNEPDGITGVVPRSVKQEENATPQADDLAVKQPATLHDQPPAQEDPGREAQLDGEEKARAEQRQLRQPQVKVKRRSATQERYLDALGIDRSLLANKCLDFEMLLHDFGWDDASRSPKALADMEADLRREQSRLDSAGWLSSPSQDTAARQEREQQVMRLLDKAIHECDEMDGLLTIYNVELSSLNDDIAYIEAQSQGLQVQAANQRNLHTELSNLVNTISLDQRKMEPMLHADLSDPQGIDSAEQSLKTIYSAIIAIDPSLRSTASGRPTSRGALHDGNGLSSMAAVRQKQEYYLQQSDTFSTRLIQQLDYTFTTTFNSAKSQALVPATGATGGMRLNPDVYTQVRKAFWIYSPLILFTKELNPVAWQSIIKTYHLRAKPLYTDAFGQNVAGWKRVVRKATGEEAEILFTTQEREEVPGVGKVASARKLTVKRSQTLAKTLRKASDERSASGDARNAAGIHHCEVFSAALDEMAPLVSQEQNFVVDLFHASSLGTVDFNEFVNATPPDQRVGTNLMERKPMDPDREMAREVTSVMDEIFGFFTNELSKLLDWSLSVDPIQGVGVMASLSRHAFYLQDTSQEFLIQLIDTLMSRLQSLFSKFVDEQIRAIEETKVKIKKRKGVIGFMRIFPHFAVAVENTFAAVGRGDYDQEAECMHDVRARVDEAYTRINRAMFDSLKVIAKESPLSAPAGPRATTDDPEDKEKLNYNVLIIENMNHYIEEVDDGGRRGVLAEWKGRADRERTEAMDSYVGQVIRRPLGKLLEFLDSLDAVKSSHAGNSSAITSRPSFSRKSARSVLSQYDGKEIRRGIDQLRTRIEKHFGVGDDEAICRALVALMCKECEKAYEATITRTEEALRELYPNVEGEKAVELDFARADVQAGFRK</sequence>
<dbReference type="OrthoDB" id="27109at2759"/>
<dbReference type="GO" id="GO:0006893">
    <property type="term" value="P:Golgi to plasma membrane transport"/>
    <property type="evidence" value="ECO:0007669"/>
    <property type="project" value="TreeGrafter"/>
</dbReference>
<comment type="similarity">
    <text evidence="1">Belongs to the SEC3 family.</text>
</comment>
<dbReference type="SMART" id="SM01313">
    <property type="entry name" value="Sec3-PIP2_bind"/>
    <property type="match status" value="1"/>
</dbReference>
<dbReference type="InterPro" id="IPR019160">
    <property type="entry name" value="Sec3_CC"/>
</dbReference>
<feature type="compositionally biased region" description="Basic and acidic residues" evidence="5">
    <location>
        <begin position="219"/>
        <end position="228"/>
    </location>
</feature>
<dbReference type="InterPro" id="IPR028258">
    <property type="entry name" value="Sec3-PIP2_bind"/>
</dbReference>
<keyword evidence="4" id="KW-0175">Coiled coil</keyword>
<organism evidence="7 8">
    <name type="scientific">Neohortaea acidophila</name>
    <dbReference type="NCBI Taxonomy" id="245834"/>
    <lineage>
        <taxon>Eukaryota</taxon>
        <taxon>Fungi</taxon>
        <taxon>Dikarya</taxon>
        <taxon>Ascomycota</taxon>
        <taxon>Pezizomycotina</taxon>
        <taxon>Dothideomycetes</taxon>
        <taxon>Dothideomycetidae</taxon>
        <taxon>Mycosphaerellales</taxon>
        <taxon>Teratosphaeriaceae</taxon>
        <taxon>Neohortaea</taxon>
    </lineage>
</organism>
<keyword evidence="8" id="KW-1185">Reference proteome</keyword>
<dbReference type="EMBL" id="MU001633">
    <property type="protein sequence ID" value="KAF2485443.1"/>
    <property type="molecule type" value="Genomic_DNA"/>
</dbReference>
<evidence type="ECO:0000313" key="7">
    <source>
        <dbReference type="EMBL" id="KAF2485443.1"/>
    </source>
</evidence>
<feature type="region of interest" description="Disordered" evidence="5">
    <location>
        <begin position="177"/>
        <end position="331"/>
    </location>
</feature>
<proteinExistence type="inferred from homology"/>
<evidence type="ECO:0000256" key="5">
    <source>
        <dbReference type="SAM" id="MobiDB-lite"/>
    </source>
</evidence>